<evidence type="ECO:0000256" key="4">
    <source>
        <dbReference type="ARBA" id="ARBA00022692"/>
    </source>
</evidence>
<sequence length="314" mass="35208">MLELKVFRNRIANKIFELVLTLLIVSALSFVLMKLSPVDPATAYAKRHIGSPSPEQIEEVRIRFGFDKPVYKQYFNWIKNLCSLDLGQSLSNGKPVWDNIMLALPKTLSVVFFSAILQVILVLSLGCITFLWKSKIINKLINLLCLIGVSIPSFYIAIILLDIFAVKWDLLSVAGNIGITNYLLPAITLGIFGASFYYPLFKDALDKENGEYYIMFFRANGLKEFTLFVKHILPNSIVKLIPNFFQSIGLMIANVAIVEGVFSIPGFGYLIVNSVINRDATMIHGLVFFLALFIAIANITSDLINDLLIKQRGD</sequence>
<comment type="similarity">
    <text evidence="7">Belongs to the binding-protein-dependent transport system permease family.</text>
</comment>
<dbReference type="Gene3D" id="1.10.3720.10">
    <property type="entry name" value="MetI-like"/>
    <property type="match status" value="1"/>
</dbReference>
<feature type="transmembrane region" description="Helical" evidence="7">
    <location>
        <begin position="143"/>
        <end position="165"/>
    </location>
</feature>
<keyword evidence="2 7" id="KW-0813">Transport</keyword>
<name>A0ABV1J0R1_9FIRM</name>
<evidence type="ECO:0000256" key="5">
    <source>
        <dbReference type="ARBA" id="ARBA00022989"/>
    </source>
</evidence>
<feature type="transmembrane region" description="Helical" evidence="7">
    <location>
        <begin position="248"/>
        <end position="271"/>
    </location>
</feature>
<evidence type="ECO:0000256" key="1">
    <source>
        <dbReference type="ARBA" id="ARBA00004651"/>
    </source>
</evidence>
<dbReference type="EMBL" id="JBBNPP010000007">
    <property type="protein sequence ID" value="MEQ3346745.1"/>
    <property type="molecule type" value="Genomic_DNA"/>
</dbReference>
<evidence type="ECO:0000256" key="3">
    <source>
        <dbReference type="ARBA" id="ARBA00022475"/>
    </source>
</evidence>
<dbReference type="RefSeq" id="WP_349188640.1">
    <property type="nucleotide sequence ID" value="NZ_JBBNPP010000007.1"/>
</dbReference>
<evidence type="ECO:0000313" key="10">
    <source>
        <dbReference type="Proteomes" id="UP001491691"/>
    </source>
</evidence>
<evidence type="ECO:0000259" key="8">
    <source>
        <dbReference type="PROSITE" id="PS50928"/>
    </source>
</evidence>
<dbReference type="InterPro" id="IPR000515">
    <property type="entry name" value="MetI-like"/>
</dbReference>
<comment type="subcellular location">
    <subcellularLocation>
        <location evidence="1 7">Cell membrane</location>
        <topology evidence="1 7">Multi-pass membrane protein</topology>
    </subcellularLocation>
</comment>
<protein>
    <submittedName>
        <fullName evidence="9">ABC transporter permease</fullName>
    </submittedName>
</protein>
<dbReference type="Pfam" id="PF00528">
    <property type="entry name" value="BPD_transp_1"/>
    <property type="match status" value="1"/>
</dbReference>
<dbReference type="PANTHER" id="PTHR43163:SF6">
    <property type="entry name" value="DIPEPTIDE TRANSPORT SYSTEM PERMEASE PROTEIN DPPB-RELATED"/>
    <property type="match status" value="1"/>
</dbReference>
<evidence type="ECO:0000313" key="9">
    <source>
        <dbReference type="EMBL" id="MEQ3346745.1"/>
    </source>
</evidence>
<feature type="domain" description="ABC transmembrane type-1" evidence="8">
    <location>
        <begin position="104"/>
        <end position="305"/>
    </location>
</feature>
<accession>A0ABV1J0R1</accession>
<proteinExistence type="inferred from homology"/>
<organism evidence="9 10">
    <name type="scientific">Peptoniphilus senegalensis</name>
    <dbReference type="NCBI Taxonomy" id="1465757"/>
    <lineage>
        <taxon>Bacteria</taxon>
        <taxon>Bacillati</taxon>
        <taxon>Bacillota</taxon>
        <taxon>Tissierellia</taxon>
        <taxon>Tissierellales</taxon>
        <taxon>Peptoniphilaceae</taxon>
        <taxon>Peptoniphilus</taxon>
    </lineage>
</organism>
<dbReference type="Pfam" id="PF19300">
    <property type="entry name" value="BPD_transp_1_N"/>
    <property type="match status" value="1"/>
</dbReference>
<keyword evidence="3" id="KW-1003">Cell membrane</keyword>
<keyword evidence="6 7" id="KW-0472">Membrane</keyword>
<evidence type="ECO:0000256" key="2">
    <source>
        <dbReference type="ARBA" id="ARBA00022448"/>
    </source>
</evidence>
<dbReference type="SUPFAM" id="SSF161098">
    <property type="entry name" value="MetI-like"/>
    <property type="match status" value="1"/>
</dbReference>
<gene>
    <name evidence="9" type="ORF">AAA073_04785</name>
</gene>
<evidence type="ECO:0000256" key="6">
    <source>
        <dbReference type="ARBA" id="ARBA00023136"/>
    </source>
</evidence>
<feature type="transmembrane region" description="Helical" evidence="7">
    <location>
        <begin position="15"/>
        <end position="33"/>
    </location>
</feature>
<feature type="transmembrane region" description="Helical" evidence="7">
    <location>
        <begin position="110"/>
        <end position="131"/>
    </location>
</feature>
<dbReference type="CDD" id="cd06261">
    <property type="entry name" value="TM_PBP2"/>
    <property type="match status" value="1"/>
</dbReference>
<dbReference type="PANTHER" id="PTHR43163">
    <property type="entry name" value="DIPEPTIDE TRANSPORT SYSTEM PERMEASE PROTEIN DPPB-RELATED"/>
    <property type="match status" value="1"/>
</dbReference>
<feature type="transmembrane region" description="Helical" evidence="7">
    <location>
        <begin position="177"/>
        <end position="198"/>
    </location>
</feature>
<dbReference type="PROSITE" id="PS50928">
    <property type="entry name" value="ABC_TM1"/>
    <property type="match status" value="1"/>
</dbReference>
<dbReference type="InterPro" id="IPR045621">
    <property type="entry name" value="BPD_transp_1_N"/>
</dbReference>
<keyword evidence="5 7" id="KW-1133">Transmembrane helix</keyword>
<comment type="caution">
    <text evidence="9">The sequence shown here is derived from an EMBL/GenBank/DDBJ whole genome shotgun (WGS) entry which is preliminary data.</text>
</comment>
<feature type="transmembrane region" description="Helical" evidence="7">
    <location>
        <begin position="283"/>
        <end position="304"/>
    </location>
</feature>
<dbReference type="Proteomes" id="UP001491691">
    <property type="component" value="Unassembled WGS sequence"/>
</dbReference>
<keyword evidence="4 7" id="KW-0812">Transmembrane</keyword>
<keyword evidence="10" id="KW-1185">Reference proteome</keyword>
<evidence type="ECO:0000256" key="7">
    <source>
        <dbReference type="RuleBase" id="RU363032"/>
    </source>
</evidence>
<reference evidence="9 10" key="1">
    <citation type="submission" date="2024-04" db="EMBL/GenBank/DDBJ databases">
        <title>Human intestinal bacterial collection.</title>
        <authorList>
            <person name="Pauvert C."/>
            <person name="Hitch T.C.A."/>
            <person name="Clavel T."/>
        </authorList>
    </citation>
    <scope>NUCLEOTIDE SEQUENCE [LARGE SCALE GENOMIC DNA]</scope>
    <source>
        <strain evidence="9 10">CLA-SR-H019</strain>
    </source>
</reference>
<dbReference type="InterPro" id="IPR035906">
    <property type="entry name" value="MetI-like_sf"/>
</dbReference>